<evidence type="ECO:0000259" key="7">
    <source>
        <dbReference type="Pfam" id="PF14322"/>
    </source>
</evidence>
<protein>
    <submittedName>
        <fullName evidence="8">RagB/SusD family nutrient uptake outer membrane protein</fullName>
    </submittedName>
</protein>
<feature type="domain" description="RagB/SusD" evidence="6">
    <location>
        <begin position="279"/>
        <end position="584"/>
    </location>
</feature>
<dbReference type="GO" id="GO:0009279">
    <property type="term" value="C:cell outer membrane"/>
    <property type="evidence" value="ECO:0007669"/>
    <property type="project" value="UniProtKB-SubCell"/>
</dbReference>
<comment type="subcellular location">
    <subcellularLocation>
        <location evidence="1">Cell outer membrane</location>
    </subcellularLocation>
</comment>
<dbReference type="InterPro" id="IPR012944">
    <property type="entry name" value="SusD_RagB_dom"/>
</dbReference>
<keyword evidence="3" id="KW-0732">Signal</keyword>
<dbReference type="InterPro" id="IPR033985">
    <property type="entry name" value="SusD-like_N"/>
</dbReference>
<dbReference type="OrthoDB" id="5694214at2"/>
<evidence type="ECO:0000256" key="2">
    <source>
        <dbReference type="ARBA" id="ARBA00006275"/>
    </source>
</evidence>
<organism evidence="8 9">
    <name type="scientific">Deminuibacter soli</name>
    <dbReference type="NCBI Taxonomy" id="2291815"/>
    <lineage>
        <taxon>Bacteria</taxon>
        <taxon>Pseudomonadati</taxon>
        <taxon>Bacteroidota</taxon>
        <taxon>Chitinophagia</taxon>
        <taxon>Chitinophagales</taxon>
        <taxon>Chitinophagaceae</taxon>
        <taxon>Deminuibacter</taxon>
    </lineage>
</organism>
<evidence type="ECO:0000256" key="4">
    <source>
        <dbReference type="ARBA" id="ARBA00023136"/>
    </source>
</evidence>
<name>A0A3E1NPD0_9BACT</name>
<dbReference type="Pfam" id="PF07980">
    <property type="entry name" value="SusD_RagB"/>
    <property type="match status" value="1"/>
</dbReference>
<gene>
    <name evidence="8" type="ORF">DXN05_01995</name>
</gene>
<evidence type="ECO:0000256" key="5">
    <source>
        <dbReference type="ARBA" id="ARBA00023237"/>
    </source>
</evidence>
<evidence type="ECO:0000259" key="6">
    <source>
        <dbReference type="Pfam" id="PF07980"/>
    </source>
</evidence>
<dbReference type="Proteomes" id="UP000261284">
    <property type="component" value="Unassembled WGS sequence"/>
</dbReference>
<proteinExistence type="inferred from homology"/>
<evidence type="ECO:0000313" key="9">
    <source>
        <dbReference type="Proteomes" id="UP000261284"/>
    </source>
</evidence>
<dbReference type="InterPro" id="IPR011990">
    <property type="entry name" value="TPR-like_helical_dom_sf"/>
</dbReference>
<keyword evidence="9" id="KW-1185">Reference proteome</keyword>
<evidence type="ECO:0000313" key="8">
    <source>
        <dbReference type="EMBL" id="RFM29773.1"/>
    </source>
</evidence>
<comment type="caution">
    <text evidence="8">The sequence shown here is derived from an EMBL/GenBank/DDBJ whole genome shotgun (WGS) entry which is preliminary data.</text>
</comment>
<dbReference type="SUPFAM" id="SSF48452">
    <property type="entry name" value="TPR-like"/>
    <property type="match status" value="1"/>
</dbReference>
<keyword evidence="4" id="KW-0472">Membrane</keyword>
<dbReference type="Gene3D" id="1.25.40.390">
    <property type="match status" value="1"/>
</dbReference>
<evidence type="ECO:0000256" key="3">
    <source>
        <dbReference type="ARBA" id="ARBA00022729"/>
    </source>
</evidence>
<accession>A0A3E1NPD0</accession>
<dbReference type="EMBL" id="QTJU01000001">
    <property type="protein sequence ID" value="RFM29773.1"/>
    <property type="molecule type" value="Genomic_DNA"/>
</dbReference>
<feature type="domain" description="SusD-like N-terminal" evidence="7">
    <location>
        <begin position="110"/>
        <end position="217"/>
    </location>
</feature>
<dbReference type="RefSeq" id="WP_116845529.1">
    <property type="nucleotide sequence ID" value="NZ_QTJU01000001.1"/>
</dbReference>
<reference evidence="8 9" key="1">
    <citation type="submission" date="2018-08" db="EMBL/GenBank/DDBJ databases">
        <title>Chitinophagaceae sp. K23C18032701, a novel bacterium isolated from forest soil.</title>
        <authorList>
            <person name="Wang C."/>
        </authorList>
    </citation>
    <scope>NUCLEOTIDE SEQUENCE [LARGE SCALE GENOMIC DNA]</scope>
    <source>
        <strain evidence="8 9">K23C18032701</strain>
    </source>
</reference>
<dbReference type="AlphaFoldDB" id="A0A3E1NPD0"/>
<dbReference type="Pfam" id="PF14322">
    <property type="entry name" value="SusD-like_3"/>
    <property type="match status" value="1"/>
</dbReference>
<evidence type="ECO:0000256" key="1">
    <source>
        <dbReference type="ARBA" id="ARBA00004442"/>
    </source>
</evidence>
<keyword evidence="5" id="KW-0998">Cell outer membrane</keyword>
<comment type="similarity">
    <text evidence="2">Belongs to the SusD family.</text>
</comment>
<sequence>MKKLNILFYGALALALTSCKKDFLERAPLSNVSDAEFWKSPNDLQLYCNNFYNTEFPSYTGYGTIGIYGLDADQGSDNQIQGDGYNTTMNGEAVVPPSGGGWTWTSLRNINYLLTHYSRVSAPWTSVAPYVGEARFFRAQFYFNMLKTFGDLPWINQPVLQLDDPALYAARVSRTIIADSIIADLDSAISYLPAKSKAATSRVYKELAMALASRVALYEGTWEKYHAGTPFGVAGSDGSKYLNKAAQVAGTLIDAGVFSLDNVGAANGYWNLFNQTDFSSSKEVMFWRRYQVGIITQNWARYTLAGAARGVTKDLVDSYLCVDGQPISRSALYKGDDSLTMVVTNRDPRLAQTIYVPDGKHIITNNAPSGAVTLFTVPELDGGGTASCPTGYQTYKGHNPDYYQQYAQDVGITGLILYRYAEVLLNYAEAKAELGTISQADLDKSINKLRQRVAMPNLNLAGIITDPKWTFPTLSGIINEVRRERRVELACEGFRHDDINRWAAADKVLVGWKPKGAKKAQFTTLAAASALAKYPVDAAGYIEIYQNIAPLAGGFHFNVNRDYLSPIPLDQLQLNKSLTQNPGWQ</sequence>